<comment type="caution">
    <text evidence="1">The sequence shown here is derived from an EMBL/GenBank/DDBJ whole genome shotgun (WGS) entry which is preliminary data.</text>
</comment>
<organism evidence="1 2">
    <name type="scientific">Nitrosomonas oligotropha</name>
    <dbReference type="NCBI Taxonomy" id="42354"/>
    <lineage>
        <taxon>Bacteria</taxon>
        <taxon>Pseudomonadati</taxon>
        <taxon>Pseudomonadota</taxon>
        <taxon>Betaproteobacteria</taxon>
        <taxon>Nitrosomonadales</taxon>
        <taxon>Nitrosomonadaceae</taxon>
        <taxon>Nitrosomonas</taxon>
    </lineage>
</organism>
<sequence>MLTIDPKLEAKLETLAKQEHSSPDEIVTRLVNEYIQRKQESGLLIEIINDLPEIACFKYQNPLDVQMQLRDEWH</sequence>
<evidence type="ECO:0000313" key="2">
    <source>
        <dbReference type="Proteomes" id="UP000244128"/>
    </source>
</evidence>
<dbReference type="Proteomes" id="UP000244128">
    <property type="component" value="Unassembled WGS sequence"/>
</dbReference>
<dbReference type="EMBL" id="QAOI01000024">
    <property type="protein sequence ID" value="PTQ75461.1"/>
    <property type="molecule type" value="Genomic_DNA"/>
</dbReference>
<gene>
    <name evidence="1" type="ORF">C8R26_12453</name>
</gene>
<name>A0A2T5HV70_9PROT</name>
<reference evidence="1 2" key="1">
    <citation type="submission" date="2018-04" db="EMBL/GenBank/DDBJ databases">
        <title>Active sludge and wastewater microbial communities from Klosterneuburg, Austria.</title>
        <authorList>
            <person name="Wagner M."/>
        </authorList>
    </citation>
    <scope>NUCLEOTIDE SEQUENCE [LARGE SCALE GENOMIC DNA]</scope>
    <source>
        <strain evidence="1 2">Nm49</strain>
    </source>
</reference>
<protein>
    <recommendedName>
        <fullName evidence="3">CopG family transcriptional regulator</fullName>
    </recommendedName>
</protein>
<dbReference type="AlphaFoldDB" id="A0A2T5HV70"/>
<evidence type="ECO:0000313" key="1">
    <source>
        <dbReference type="EMBL" id="PTQ75461.1"/>
    </source>
</evidence>
<evidence type="ECO:0008006" key="3">
    <source>
        <dbReference type="Google" id="ProtNLM"/>
    </source>
</evidence>
<proteinExistence type="predicted"/>
<dbReference type="RefSeq" id="WP_107804035.1">
    <property type="nucleotide sequence ID" value="NZ_QAOI01000024.1"/>
</dbReference>
<accession>A0A2T5HV70</accession>